<reference evidence="1 2" key="1">
    <citation type="submission" date="2017-02" db="EMBL/GenBank/DDBJ databases">
        <authorList>
            <person name="Varghese N."/>
            <person name="Submissions S."/>
        </authorList>
    </citation>
    <scope>NUCLEOTIDE SEQUENCE [LARGE SCALE GENOMIC DNA]</scope>
    <source>
        <strain evidence="1 2">VKM Ac-1787</strain>
    </source>
</reference>
<protein>
    <recommendedName>
        <fullName evidence="3">Apea-like HEPN domain-containing protein</fullName>
    </recommendedName>
</protein>
<evidence type="ECO:0000313" key="1">
    <source>
        <dbReference type="EMBL" id="SKC50415.1"/>
    </source>
</evidence>
<organism evidence="1 2">
    <name type="scientific">Plantibacter cousiniae</name>
    <name type="common">nom. nud.</name>
    <dbReference type="NCBI Taxonomy" id="199709"/>
    <lineage>
        <taxon>Bacteria</taxon>
        <taxon>Bacillati</taxon>
        <taxon>Actinomycetota</taxon>
        <taxon>Actinomycetes</taxon>
        <taxon>Micrococcales</taxon>
        <taxon>Microbacteriaceae</taxon>
        <taxon>Plantibacter</taxon>
    </lineage>
</organism>
<evidence type="ECO:0000313" key="2">
    <source>
        <dbReference type="Proteomes" id="UP000190827"/>
    </source>
</evidence>
<comment type="caution">
    <text evidence="1">The sequence shown here is derived from an EMBL/GenBank/DDBJ whole genome shotgun (WGS) entry which is preliminary data.</text>
</comment>
<evidence type="ECO:0008006" key="3">
    <source>
        <dbReference type="Google" id="ProtNLM"/>
    </source>
</evidence>
<dbReference type="RefSeq" id="WP_079705327.1">
    <property type="nucleotide sequence ID" value="NZ_FUZO01000001.1"/>
</dbReference>
<sequence>MTPDLRMHPKLADLMIEAALGMYTFGQEALAKGSYLPRAEEVPYKQNEQGWPSITRSYYSLGGKSELVEWTRVFGAEKNQVLKFDVSDVPALAPLIDEAVADKTLDRAFDPLGMSRHDAATRRRLVAGGAVREAATLLMRAEALGLVSAATLRDVYAQWERGHFKSEVAGDLMFPILLMRFDVADRFEVGPGVSIERIPESIHRMRSLPMGHGDVNPFLASAATHALVLHDQRFDNSDGPLARRIRFDLQAPGKKDADLFFQALSIASGEESGYAQICLRPDDWATDWQLDLPPLELISSLVAYPQSFNGGWNGEGVSIDAEALAGLPALFAGLQSTTSRARLAARRLRQSSTRERREDIVIDACIGIEALVGEEHDELVHRMGLRASVALSKVGWSARRAYDVLKKVYGHRSKIVHGTEPKNAMMTIDGEEYEVTATAVFLLRSLLQAHLSATPPWSPASLDADLFEAIGGLKALDDRSPTAE</sequence>
<gene>
    <name evidence="1" type="ORF">SAMN06295973_1474</name>
</gene>
<accession>A0ABY1LJQ7</accession>
<name>A0ABY1LJQ7_9MICO</name>
<dbReference type="Proteomes" id="UP000190827">
    <property type="component" value="Unassembled WGS sequence"/>
</dbReference>
<dbReference type="EMBL" id="FUZO01000001">
    <property type="protein sequence ID" value="SKC50415.1"/>
    <property type="molecule type" value="Genomic_DNA"/>
</dbReference>
<keyword evidence="2" id="KW-1185">Reference proteome</keyword>
<proteinExistence type="predicted"/>